<gene>
    <name evidence="6" type="ORF">RJ641_009483</name>
</gene>
<organism evidence="6 7">
    <name type="scientific">Dillenia turbinata</name>
    <dbReference type="NCBI Taxonomy" id="194707"/>
    <lineage>
        <taxon>Eukaryota</taxon>
        <taxon>Viridiplantae</taxon>
        <taxon>Streptophyta</taxon>
        <taxon>Embryophyta</taxon>
        <taxon>Tracheophyta</taxon>
        <taxon>Spermatophyta</taxon>
        <taxon>Magnoliopsida</taxon>
        <taxon>eudicotyledons</taxon>
        <taxon>Gunneridae</taxon>
        <taxon>Pentapetalae</taxon>
        <taxon>Dilleniales</taxon>
        <taxon>Dilleniaceae</taxon>
        <taxon>Dillenia</taxon>
    </lineage>
</organism>
<dbReference type="SUPFAM" id="SSF52540">
    <property type="entry name" value="P-loop containing nucleoside triphosphate hydrolases"/>
    <property type="match status" value="1"/>
</dbReference>
<evidence type="ECO:0000256" key="3">
    <source>
        <dbReference type="RuleBase" id="RU361155"/>
    </source>
</evidence>
<name>A0AAN8Z530_9MAGN</name>
<comment type="caution">
    <text evidence="6">The sequence shown here is derived from an EMBL/GenBank/DDBJ whole genome shotgun (WGS) entry which is preliminary data.</text>
</comment>
<dbReference type="PANTHER" id="PTHR11783">
    <property type="entry name" value="SULFOTRANSFERASE SULT"/>
    <property type="match status" value="1"/>
</dbReference>
<feature type="compositionally biased region" description="Basic and acidic residues" evidence="4">
    <location>
        <begin position="24"/>
        <end position="34"/>
    </location>
</feature>
<proteinExistence type="inferred from homology"/>
<dbReference type="EMBL" id="JBAMMX010000016">
    <property type="protein sequence ID" value="KAK6925157.1"/>
    <property type="molecule type" value="Genomic_DNA"/>
</dbReference>
<feature type="region of interest" description="Disordered" evidence="4">
    <location>
        <begin position="1"/>
        <end position="35"/>
    </location>
</feature>
<keyword evidence="2 3" id="KW-0808">Transferase</keyword>
<dbReference type="AlphaFoldDB" id="A0AAN8Z530"/>
<dbReference type="InterPro" id="IPR000863">
    <property type="entry name" value="Sulfotransferase_dom"/>
</dbReference>
<dbReference type="EC" id="2.8.2.-" evidence="3"/>
<dbReference type="Gene3D" id="3.40.50.300">
    <property type="entry name" value="P-loop containing nucleotide triphosphate hydrolases"/>
    <property type="match status" value="1"/>
</dbReference>
<dbReference type="GO" id="GO:0008146">
    <property type="term" value="F:sulfotransferase activity"/>
    <property type="evidence" value="ECO:0007669"/>
    <property type="project" value="InterPro"/>
</dbReference>
<evidence type="ECO:0000313" key="7">
    <source>
        <dbReference type="Proteomes" id="UP001370490"/>
    </source>
</evidence>
<evidence type="ECO:0000256" key="1">
    <source>
        <dbReference type="ARBA" id="ARBA00005771"/>
    </source>
</evidence>
<sequence length="349" mass="40537">MAERELHLWSTVAPMSNGEEEQEETGREQGKDIGENSAEIISKLPKEKGWLTEHLYQYENFWYHPSYGLEGIMSIQQHFKPRSDDILLITSPKCGTTWLKALIFTIMNRTRYDFSAHPLLHSSPHDCVPFLELNLFRFNPIVDLECLPSPRLFASHIPFTSLPKSVLTSTCRIVYTCRNPNDVLVSLWHFMTKLRDKELQPFSLQEAFDLFSKGVSPFGPFWDHVLGYWKASQKFPNQMLFLKYEDLKNEPFVYVKRLAEFLGKPFSIEEEGQGMVHETLKLCSFENMSNLEVNKNGTYRAGVKNNVFYRQGKVGDWKNHLTREMIEKLDSLITEKFDGSGIFFKISPN</sequence>
<accession>A0AAN8Z530</accession>
<protein>
    <recommendedName>
        <fullName evidence="3">Sulfotransferase</fullName>
        <ecNumber evidence="3">2.8.2.-</ecNumber>
    </recommendedName>
</protein>
<evidence type="ECO:0000256" key="2">
    <source>
        <dbReference type="ARBA" id="ARBA00022679"/>
    </source>
</evidence>
<keyword evidence="7" id="KW-1185">Reference proteome</keyword>
<comment type="similarity">
    <text evidence="1 3">Belongs to the sulfotransferase 1 family.</text>
</comment>
<evidence type="ECO:0000259" key="5">
    <source>
        <dbReference type="Pfam" id="PF00685"/>
    </source>
</evidence>
<evidence type="ECO:0000256" key="4">
    <source>
        <dbReference type="SAM" id="MobiDB-lite"/>
    </source>
</evidence>
<dbReference type="InterPro" id="IPR027417">
    <property type="entry name" value="P-loop_NTPase"/>
</dbReference>
<evidence type="ECO:0000313" key="6">
    <source>
        <dbReference type="EMBL" id="KAK6925157.1"/>
    </source>
</evidence>
<dbReference type="Pfam" id="PF00685">
    <property type="entry name" value="Sulfotransfer_1"/>
    <property type="match status" value="1"/>
</dbReference>
<dbReference type="Proteomes" id="UP001370490">
    <property type="component" value="Unassembled WGS sequence"/>
</dbReference>
<reference evidence="6 7" key="1">
    <citation type="submission" date="2023-12" db="EMBL/GenBank/DDBJ databases">
        <title>A high-quality genome assembly for Dillenia turbinata (Dilleniales).</title>
        <authorList>
            <person name="Chanderbali A."/>
        </authorList>
    </citation>
    <scope>NUCLEOTIDE SEQUENCE [LARGE SCALE GENOMIC DNA]</scope>
    <source>
        <strain evidence="6">LSX21</strain>
        <tissue evidence="6">Leaf</tissue>
    </source>
</reference>
<feature type="domain" description="Sulfotransferase" evidence="5">
    <location>
        <begin position="84"/>
        <end position="341"/>
    </location>
</feature>